<protein>
    <submittedName>
        <fullName evidence="9">Nitrite reductase small subunit NirD</fullName>
    </submittedName>
</protein>
<reference evidence="9 10" key="1">
    <citation type="submission" date="2020-12" db="EMBL/GenBank/DDBJ databases">
        <title>FDA dAtabase for Regulatory Grade micrObial Sequences (FDA-ARGOS): Supporting development and validation of Infectious Disease Dx tests.</title>
        <authorList>
            <person name="Sproer C."/>
            <person name="Gronow S."/>
            <person name="Severitt S."/>
            <person name="Schroder I."/>
            <person name="Tallon L."/>
            <person name="Sadzewicz L."/>
            <person name="Zhao X."/>
            <person name="Boylan J."/>
            <person name="Ott S."/>
            <person name="Bowen H."/>
            <person name="Vavikolanu K."/>
            <person name="Mehta A."/>
            <person name="Aluvathingal J."/>
            <person name="Nadendla S."/>
            <person name="Lowell S."/>
            <person name="Myers T."/>
            <person name="Yan Y."/>
            <person name="Sichtig H."/>
        </authorList>
    </citation>
    <scope>NUCLEOTIDE SEQUENCE [LARGE SCALE GENOMIC DNA]</scope>
    <source>
        <strain evidence="9 10">FDAARGOS_1001</strain>
    </source>
</reference>
<dbReference type="RefSeq" id="WP_198489904.1">
    <property type="nucleotide sequence ID" value="NZ_CP066078.1"/>
</dbReference>
<keyword evidence="1" id="KW-0001">2Fe-2S</keyword>
<dbReference type="GO" id="GO:0042128">
    <property type="term" value="P:nitrate assimilation"/>
    <property type="evidence" value="ECO:0007669"/>
    <property type="project" value="UniProtKB-KW"/>
</dbReference>
<dbReference type="GO" id="GO:0008942">
    <property type="term" value="F:nitrite reductase [NAD(P)H] activity"/>
    <property type="evidence" value="ECO:0007669"/>
    <property type="project" value="InterPro"/>
</dbReference>
<dbReference type="GO" id="GO:0004497">
    <property type="term" value="F:monooxygenase activity"/>
    <property type="evidence" value="ECO:0007669"/>
    <property type="project" value="UniProtKB-ARBA"/>
</dbReference>
<dbReference type="GO" id="GO:0046872">
    <property type="term" value="F:metal ion binding"/>
    <property type="evidence" value="ECO:0007669"/>
    <property type="project" value="UniProtKB-KW"/>
</dbReference>
<gene>
    <name evidence="9" type="primary">nirD</name>
    <name evidence="9" type="ORF">I6H58_07880</name>
</gene>
<dbReference type="GO" id="GO:0016705">
    <property type="term" value="F:oxidoreductase activity, acting on paired donors, with incorporation or reduction of molecular oxygen"/>
    <property type="evidence" value="ECO:0007669"/>
    <property type="project" value="UniProtKB-ARBA"/>
</dbReference>
<evidence type="ECO:0000313" key="9">
    <source>
        <dbReference type="EMBL" id="QQC58880.1"/>
    </source>
</evidence>
<dbReference type="Proteomes" id="UP000595221">
    <property type="component" value="Chromosome"/>
</dbReference>
<keyword evidence="2" id="KW-0479">Metal-binding</keyword>
<dbReference type="PROSITE" id="PS51296">
    <property type="entry name" value="RIESKE"/>
    <property type="match status" value="1"/>
</dbReference>
<feature type="region of interest" description="Disordered" evidence="7">
    <location>
        <begin position="1"/>
        <end position="34"/>
    </location>
</feature>
<keyword evidence="4" id="KW-0408">Iron</keyword>
<dbReference type="InterPro" id="IPR017881">
    <property type="entry name" value="NirD"/>
</dbReference>
<dbReference type="InterPro" id="IPR036922">
    <property type="entry name" value="Rieske_2Fe-2S_sf"/>
</dbReference>
<keyword evidence="5" id="KW-0411">Iron-sulfur</keyword>
<evidence type="ECO:0000256" key="6">
    <source>
        <dbReference type="ARBA" id="ARBA00023063"/>
    </source>
</evidence>
<feature type="domain" description="Rieske" evidence="8">
    <location>
        <begin position="39"/>
        <end position="140"/>
    </location>
</feature>
<dbReference type="AlphaFoldDB" id="A0A7T4T450"/>
<dbReference type="Pfam" id="PF13806">
    <property type="entry name" value="Rieske_2"/>
    <property type="match status" value="1"/>
</dbReference>
<evidence type="ECO:0000256" key="3">
    <source>
        <dbReference type="ARBA" id="ARBA00023002"/>
    </source>
</evidence>
<evidence type="ECO:0000256" key="2">
    <source>
        <dbReference type="ARBA" id="ARBA00022723"/>
    </source>
</evidence>
<dbReference type="NCBIfam" id="TIGR02378">
    <property type="entry name" value="nirD_assim_sml"/>
    <property type="match status" value="1"/>
</dbReference>
<sequence length="147" mass="15625">MTTVPPEAQADIPPRCAATASSIPPAPAPDAADRAGGRWLPVISWDRLPREYGVAALLDGIRVAVFRTEDDRLFASSDVDPDTGVGVLSRGIMGDAAGQPTITSPLLKAVYRLTDGSCLTNPALRLPLHTARVREGLVEVLVEEETR</sequence>
<dbReference type="GO" id="GO:0051537">
    <property type="term" value="F:2 iron, 2 sulfur cluster binding"/>
    <property type="evidence" value="ECO:0007669"/>
    <property type="project" value="UniProtKB-KW"/>
</dbReference>
<dbReference type="InterPro" id="IPR017941">
    <property type="entry name" value="Rieske_2Fe-2S"/>
</dbReference>
<keyword evidence="3" id="KW-0560">Oxidoreductase</keyword>
<dbReference type="PROSITE" id="PS51300">
    <property type="entry name" value="NIRD"/>
    <property type="match status" value="1"/>
</dbReference>
<name>A0A7T4T450_9MICC</name>
<accession>A0A7T4T450</accession>
<keyword evidence="6" id="KW-0534">Nitrate assimilation</keyword>
<evidence type="ECO:0000256" key="7">
    <source>
        <dbReference type="SAM" id="MobiDB-lite"/>
    </source>
</evidence>
<evidence type="ECO:0000256" key="5">
    <source>
        <dbReference type="ARBA" id="ARBA00023014"/>
    </source>
</evidence>
<dbReference type="PANTHER" id="PTHR40562:SF1">
    <property type="entry name" value="NITRITE REDUCTASE (NADH) SMALL SUBUNIT"/>
    <property type="match status" value="1"/>
</dbReference>
<dbReference type="PANTHER" id="PTHR40562">
    <property type="match status" value="1"/>
</dbReference>
<dbReference type="SUPFAM" id="SSF50022">
    <property type="entry name" value="ISP domain"/>
    <property type="match status" value="1"/>
</dbReference>
<organism evidence="9 10">
    <name type="scientific">Rothia kristinae</name>
    <dbReference type="NCBI Taxonomy" id="37923"/>
    <lineage>
        <taxon>Bacteria</taxon>
        <taxon>Bacillati</taxon>
        <taxon>Actinomycetota</taxon>
        <taxon>Actinomycetes</taxon>
        <taxon>Micrococcales</taxon>
        <taxon>Micrococcaceae</taxon>
        <taxon>Rothia</taxon>
    </lineage>
</organism>
<evidence type="ECO:0000256" key="4">
    <source>
        <dbReference type="ARBA" id="ARBA00023004"/>
    </source>
</evidence>
<dbReference type="Gene3D" id="2.102.10.10">
    <property type="entry name" value="Rieske [2Fe-2S] iron-sulphur domain"/>
    <property type="match status" value="1"/>
</dbReference>
<proteinExistence type="predicted"/>
<evidence type="ECO:0000256" key="1">
    <source>
        <dbReference type="ARBA" id="ARBA00022714"/>
    </source>
</evidence>
<dbReference type="InterPro" id="IPR012748">
    <property type="entry name" value="Rieske-like_NirD"/>
</dbReference>
<evidence type="ECO:0000259" key="8">
    <source>
        <dbReference type="PROSITE" id="PS51296"/>
    </source>
</evidence>
<evidence type="ECO:0000313" key="10">
    <source>
        <dbReference type="Proteomes" id="UP000595221"/>
    </source>
</evidence>
<dbReference type="EMBL" id="CP066078">
    <property type="protein sequence ID" value="QQC58880.1"/>
    <property type="molecule type" value="Genomic_DNA"/>
</dbReference>